<reference evidence="1 2" key="1">
    <citation type="submission" date="2021-08" db="EMBL/GenBank/DDBJ databases">
        <title>Comparative Genomics Analysis of the Genus Qipengyuania Reveals Extensive Genetic Diversity and Metabolic Versatility, Including the Description of Fifteen Novel Species.</title>
        <authorList>
            <person name="Liu Y."/>
        </authorList>
    </citation>
    <scope>NUCLEOTIDE SEQUENCE [LARGE SCALE GENOMIC DNA]</scope>
    <source>
        <strain evidence="1 2">1NDH1</strain>
    </source>
</reference>
<organism evidence="1 2">
    <name type="scientific">Qipengyuania gelatinilytica</name>
    <dbReference type="NCBI Taxonomy" id="2867231"/>
    <lineage>
        <taxon>Bacteria</taxon>
        <taxon>Pseudomonadati</taxon>
        <taxon>Pseudomonadota</taxon>
        <taxon>Alphaproteobacteria</taxon>
        <taxon>Sphingomonadales</taxon>
        <taxon>Erythrobacteraceae</taxon>
        <taxon>Qipengyuania</taxon>
    </lineage>
</organism>
<dbReference type="RefSeq" id="WP_221431857.1">
    <property type="nucleotide sequence ID" value="NZ_CP081294.1"/>
</dbReference>
<keyword evidence="2" id="KW-1185">Reference proteome</keyword>
<protein>
    <submittedName>
        <fullName evidence="1">Uncharacterized protein</fullName>
    </submittedName>
</protein>
<dbReference type="EMBL" id="CP081294">
    <property type="protein sequence ID" value="QZD96133.1"/>
    <property type="molecule type" value="Genomic_DNA"/>
</dbReference>
<dbReference type="Proteomes" id="UP000824321">
    <property type="component" value="Chromosome"/>
</dbReference>
<sequence length="156" mass="17605">MEWQLIAKDFANCDGALCDIYVQDASVDDWQAVIDSLRQSKFRLELQINGQVTELPRDVSKLLFRDPSVSCPSMYVHIGSTTLNCHFFTAEEIEFDLNPRDMQPELLPDVLSFLKLLGRATSKPVILTVENTPEAAIMRFEPTNSEVEYVGPAYSS</sequence>
<gene>
    <name evidence="1" type="ORF">K3136_05380</name>
</gene>
<name>A0ABX9A8B2_9SPHN</name>
<proteinExistence type="predicted"/>
<evidence type="ECO:0000313" key="2">
    <source>
        <dbReference type="Proteomes" id="UP000824321"/>
    </source>
</evidence>
<accession>A0ABX9A8B2</accession>
<evidence type="ECO:0000313" key="1">
    <source>
        <dbReference type="EMBL" id="QZD96133.1"/>
    </source>
</evidence>